<comment type="function">
    <text evidence="1 8">Adds a myristoyl group to the N-terminal glycine residue of certain cellular proteins.</text>
</comment>
<organism evidence="12 13">
    <name type="scientific">Aureobasidium subglaciale (strain EXF-2481)</name>
    <name type="common">Aureobasidium pullulans var. subglaciale</name>
    <dbReference type="NCBI Taxonomy" id="1043005"/>
    <lineage>
        <taxon>Eukaryota</taxon>
        <taxon>Fungi</taxon>
        <taxon>Dikarya</taxon>
        <taxon>Ascomycota</taxon>
        <taxon>Pezizomycotina</taxon>
        <taxon>Dothideomycetes</taxon>
        <taxon>Dothideomycetidae</taxon>
        <taxon>Dothideales</taxon>
        <taxon>Saccotheciaceae</taxon>
        <taxon>Aureobasidium</taxon>
    </lineage>
</organism>
<keyword evidence="6 8" id="KW-0012">Acyltransferase</keyword>
<dbReference type="Pfam" id="PF01233">
    <property type="entry name" value="NMT"/>
    <property type="match status" value="1"/>
</dbReference>
<comment type="similarity">
    <text evidence="2 9">Belongs to the NMT family.</text>
</comment>
<dbReference type="InterPro" id="IPR000903">
    <property type="entry name" value="NMT"/>
</dbReference>
<dbReference type="HOGENOM" id="CLU_022882_0_1_1"/>
<dbReference type="GeneID" id="25368962"/>
<evidence type="ECO:0000313" key="13">
    <source>
        <dbReference type="Proteomes" id="UP000030641"/>
    </source>
</evidence>
<dbReference type="InterPro" id="IPR022677">
    <property type="entry name" value="NMT_C"/>
</dbReference>
<evidence type="ECO:0000256" key="8">
    <source>
        <dbReference type="RuleBase" id="RU000586"/>
    </source>
</evidence>
<proteinExistence type="inferred from homology"/>
<dbReference type="Pfam" id="PF02799">
    <property type="entry name" value="NMT_C"/>
    <property type="match status" value="1"/>
</dbReference>
<evidence type="ECO:0000256" key="7">
    <source>
        <dbReference type="ARBA" id="ARBA00048276"/>
    </source>
</evidence>
<evidence type="ECO:0000256" key="6">
    <source>
        <dbReference type="ARBA" id="ARBA00023315"/>
    </source>
</evidence>
<evidence type="ECO:0000256" key="4">
    <source>
        <dbReference type="ARBA" id="ARBA00022240"/>
    </source>
</evidence>
<evidence type="ECO:0000313" key="12">
    <source>
        <dbReference type="EMBL" id="KEQ95954.1"/>
    </source>
</evidence>
<dbReference type="InterPro" id="IPR016181">
    <property type="entry name" value="Acyl_CoA_acyltransferase"/>
</dbReference>
<feature type="non-terminal residue" evidence="12">
    <location>
        <position position="1"/>
    </location>
</feature>
<evidence type="ECO:0000259" key="11">
    <source>
        <dbReference type="Pfam" id="PF02799"/>
    </source>
</evidence>
<dbReference type="SUPFAM" id="SSF55729">
    <property type="entry name" value="Acyl-CoA N-acyltransferases (Nat)"/>
    <property type="match status" value="2"/>
</dbReference>
<dbReference type="InParanoid" id="A0A074YIN6"/>
<dbReference type="AlphaFoldDB" id="A0A074YIN6"/>
<protein>
    <recommendedName>
        <fullName evidence="4 8">Glycylpeptide N-tetradecanoyltransferase</fullName>
        <ecNumber evidence="3 8">2.3.1.97</ecNumber>
    </recommendedName>
</protein>
<feature type="domain" description="Glycylpeptide N-tetradecanoyltransferase N-terminal" evidence="10">
    <location>
        <begin position="52"/>
        <end position="204"/>
    </location>
</feature>
<dbReference type="GO" id="GO:0004379">
    <property type="term" value="F:glycylpeptide N-tetradecanoyltransferase activity"/>
    <property type="evidence" value="ECO:0007669"/>
    <property type="project" value="UniProtKB-EC"/>
</dbReference>
<evidence type="ECO:0000259" key="10">
    <source>
        <dbReference type="Pfam" id="PF01233"/>
    </source>
</evidence>
<dbReference type="PIRSF" id="PIRSF015892">
    <property type="entry name" value="N-myristl_transf"/>
    <property type="match status" value="1"/>
</dbReference>
<evidence type="ECO:0000256" key="3">
    <source>
        <dbReference type="ARBA" id="ARBA00012923"/>
    </source>
</evidence>
<keyword evidence="13" id="KW-1185">Reference proteome</keyword>
<reference evidence="12 13" key="1">
    <citation type="journal article" date="2014" name="BMC Genomics">
        <title>Genome sequencing of four Aureobasidium pullulans varieties: biotechnological potential, stress tolerance, and description of new species.</title>
        <authorList>
            <person name="Gostin Ar C."/>
            <person name="Ohm R.A."/>
            <person name="Kogej T."/>
            <person name="Sonjak S."/>
            <person name="Turk M."/>
            <person name="Zajc J."/>
            <person name="Zalar P."/>
            <person name="Grube M."/>
            <person name="Sun H."/>
            <person name="Han J."/>
            <person name="Sharma A."/>
            <person name="Chiniquy J."/>
            <person name="Ngan C.Y."/>
            <person name="Lipzen A."/>
            <person name="Barry K."/>
            <person name="Grigoriev I.V."/>
            <person name="Gunde-Cimerman N."/>
        </authorList>
    </citation>
    <scope>NUCLEOTIDE SEQUENCE [LARGE SCALE GENOMIC DNA]</scope>
    <source>
        <strain evidence="12 13">EXF-2481</strain>
    </source>
</reference>
<gene>
    <name evidence="12" type="ORF">AUEXF2481DRAFT_54396</name>
</gene>
<accession>A0A074YIN6</accession>
<dbReference type="RefSeq" id="XP_013344635.1">
    <property type="nucleotide sequence ID" value="XM_013489181.2"/>
</dbReference>
<sequence>KDGKNPQDYRFWNTQPVPRLDDLSLSTENAAPANSHPDGAILPIASCQELAKAPPEPLIQGFEWCEIDVNEPSELLELQNLLYNHYVEDDDGSFRLNYSTDFLAWALRSPGWSKDWHIGVRTTSKNGKTGKLVAFVAGVPITLGVRENVIKAVEINFLTIHQKLRGKRLAPVLIKEITRRCYAKCVYQALYTAGTVLPAPVASCRYYHRTLDWDHLYKTGFSHLPRGSTALRQSVKYRLEKKTATKGLRKMEGEDLARVCELLNAYSSKHSLRQQWTEQEVLHHFCSEASKNIVSSFVVEVNGKITDFMSYYLLESTVLRSASTNETIRTAYLYYYAISPHPTPTSADLQATHIQSLIHDLLILAKISNHHVFNALTIMDNPLFLTQQKFEPGTSYLHFYLFNWRTGKVGNGVDEAGRANMADGGGVGVVML</sequence>
<evidence type="ECO:0000256" key="5">
    <source>
        <dbReference type="ARBA" id="ARBA00022679"/>
    </source>
</evidence>
<dbReference type="STRING" id="1043005.A0A074YIN6"/>
<dbReference type="PANTHER" id="PTHR11377">
    <property type="entry name" value="N-MYRISTOYL TRANSFERASE"/>
    <property type="match status" value="1"/>
</dbReference>
<dbReference type="EC" id="2.3.1.97" evidence="3 8"/>
<comment type="catalytic activity">
    <reaction evidence="7 8">
        <text>N-terminal glycyl-[protein] + tetradecanoyl-CoA = N-tetradecanoylglycyl-[protein] + CoA + H(+)</text>
        <dbReference type="Rhea" id="RHEA:15521"/>
        <dbReference type="Rhea" id="RHEA-COMP:12666"/>
        <dbReference type="Rhea" id="RHEA-COMP:12667"/>
        <dbReference type="ChEBI" id="CHEBI:15378"/>
        <dbReference type="ChEBI" id="CHEBI:57287"/>
        <dbReference type="ChEBI" id="CHEBI:57385"/>
        <dbReference type="ChEBI" id="CHEBI:64723"/>
        <dbReference type="ChEBI" id="CHEBI:133050"/>
        <dbReference type="EC" id="2.3.1.97"/>
    </reaction>
</comment>
<dbReference type="PANTHER" id="PTHR11377:SF5">
    <property type="entry name" value="GLYCYLPEPTIDE N-TETRADECANOYLTRANSFERASE"/>
    <property type="match status" value="1"/>
</dbReference>
<dbReference type="GO" id="GO:0005737">
    <property type="term" value="C:cytoplasm"/>
    <property type="evidence" value="ECO:0007669"/>
    <property type="project" value="TreeGrafter"/>
</dbReference>
<evidence type="ECO:0000256" key="2">
    <source>
        <dbReference type="ARBA" id="ARBA00009469"/>
    </source>
</evidence>
<dbReference type="EMBL" id="KL584757">
    <property type="protein sequence ID" value="KEQ95954.1"/>
    <property type="molecule type" value="Genomic_DNA"/>
</dbReference>
<dbReference type="InterPro" id="IPR022676">
    <property type="entry name" value="NMT_N"/>
</dbReference>
<evidence type="ECO:0000256" key="1">
    <source>
        <dbReference type="ARBA" id="ARBA00003900"/>
    </source>
</evidence>
<dbReference type="OrthoDB" id="60315at2759"/>
<dbReference type="Gene3D" id="3.40.630.170">
    <property type="match status" value="1"/>
</dbReference>
<feature type="domain" description="Glycylpeptide N-tetradecanoyltransferase C-terminal" evidence="11">
    <location>
        <begin position="219"/>
        <end position="430"/>
    </location>
</feature>
<dbReference type="OMA" id="CPAMESE"/>
<name>A0A074YIN6_AURSE</name>
<dbReference type="Proteomes" id="UP000030641">
    <property type="component" value="Unassembled WGS sequence"/>
</dbReference>
<feature type="non-terminal residue" evidence="12">
    <location>
        <position position="432"/>
    </location>
</feature>
<keyword evidence="5 8" id="KW-0808">Transferase</keyword>
<evidence type="ECO:0000256" key="9">
    <source>
        <dbReference type="RuleBase" id="RU004178"/>
    </source>
</evidence>